<dbReference type="SUPFAM" id="SSF110069">
    <property type="entry name" value="ApaG-like"/>
    <property type="match status" value="1"/>
</dbReference>
<reference evidence="2 3" key="1">
    <citation type="submission" date="2016-01" db="EMBL/GenBank/DDBJ databases">
        <title>High potential of lignocellulose degradation of a new Verrucomicrobia species.</title>
        <authorList>
            <person name="Wang Y."/>
            <person name="Shi Y."/>
            <person name="Qiu Z."/>
            <person name="Liu S."/>
            <person name="Yang H."/>
        </authorList>
    </citation>
    <scope>NUCLEOTIDE SEQUENCE [LARGE SCALE GENOMIC DNA]</scope>
    <source>
        <strain evidence="2 3">TSB47</strain>
    </source>
</reference>
<evidence type="ECO:0000313" key="3">
    <source>
        <dbReference type="Proteomes" id="UP000078486"/>
    </source>
</evidence>
<protein>
    <submittedName>
        <fullName evidence="2">Magnesium transporter</fullName>
    </submittedName>
</protein>
<dbReference type="STRING" id="1184151.AW736_21380"/>
<dbReference type="Proteomes" id="UP000078486">
    <property type="component" value="Unassembled WGS sequence"/>
</dbReference>
<dbReference type="Gene3D" id="2.60.40.1470">
    <property type="entry name" value="ApaG domain"/>
    <property type="match status" value="1"/>
</dbReference>
<dbReference type="PANTHER" id="PTHR47191:SF2">
    <property type="entry name" value="OS05G0170800 PROTEIN"/>
    <property type="match status" value="1"/>
</dbReference>
<name>A0A178IDB1_9BACT</name>
<sequence>MRYITVQFHPAVPANSLTLPGLTARLDRLVYHHGGKSLPEDQPHAFVYFITITNSSDRIVKLLGRKWVLRQADGSRVVIEGDKIVGETPRIAPGEEFSYNSYHVTGTDARAQGSFHGVDDLGHRIHVMLPEFEMIIPTRLDG</sequence>
<dbReference type="Pfam" id="PF04379">
    <property type="entry name" value="DUF525"/>
    <property type="match status" value="1"/>
</dbReference>
<dbReference type="PANTHER" id="PTHR47191">
    <property type="entry name" value="OS05G0170800 PROTEIN"/>
    <property type="match status" value="1"/>
</dbReference>
<comment type="caution">
    <text evidence="2">The sequence shown here is derived from an EMBL/GenBank/DDBJ whole genome shotgun (WGS) entry which is preliminary data.</text>
</comment>
<accession>A0A178IDB1</accession>
<dbReference type="InterPro" id="IPR036767">
    <property type="entry name" value="ApaG_sf"/>
</dbReference>
<proteinExistence type="predicted"/>
<dbReference type="EMBL" id="LRRQ01000150">
    <property type="protein sequence ID" value="OAM88002.1"/>
    <property type="molecule type" value="Genomic_DNA"/>
</dbReference>
<evidence type="ECO:0000313" key="2">
    <source>
        <dbReference type="EMBL" id="OAM88002.1"/>
    </source>
</evidence>
<dbReference type="PROSITE" id="PS51087">
    <property type="entry name" value="APAG"/>
    <property type="match status" value="1"/>
</dbReference>
<dbReference type="InterPro" id="IPR050718">
    <property type="entry name" value="ApaG-like"/>
</dbReference>
<organism evidence="2 3">
    <name type="scientific">Termitidicoccus mucosus</name>
    <dbReference type="NCBI Taxonomy" id="1184151"/>
    <lineage>
        <taxon>Bacteria</taxon>
        <taxon>Pseudomonadati</taxon>
        <taxon>Verrucomicrobiota</taxon>
        <taxon>Opitutia</taxon>
        <taxon>Opitutales</taxon>
        <taxon>Opitutaceae</taxon>
        <taxon>Termitidicoccus</taxon>
    </lineage>
</organism>
<dbReference type="AlphaFoldDB" id="A0A178IDB1"/>
<feature type="domain" description="ApaG" evidence="1">
    <location>
        <begin position="18"/>
        <end position="141"/>
    </location>
</feature>
<evidence type="ECO:0000259" key="1">
    <source>
        <dbReference type="PROSITE" id="PS51087"/>
    </source>
</evidence>
<dbReference type="InterPro" id="IPR007474">
    <property type="entry name" value="ApaG_domain"/>
</dbReference>
<gene>
    <name evidence="2" type="ORF">AW736_21380</name>
</gene>
<keyword evidence="3" id="KW-1185">Reference proteome</keyword>